<proteinExistence type="predicted"/>
<accession>A0A364N0W1</accession>
<name>A0A364N0W1_STELY</name>
<comment type="caution">
    <text evidence="2">The sequence shown here is derived from an EMBL/GenBank/DDBJ whole genome shotgun (WGS) entry which is preliminary data.</text>
</comment>
<protein>
    <submittedName>
        <fullName evidence="2">Zn-dependent hydrolases of the beta-lactamase</fullName>
    </submittedName>
</protein>
<sequence>MDQSPHTDAILLSNENHLDNLGELGRQILDGSHIVATKDGVKNLALRPSFLGFGDWRKEDVRIAGTTFHITATRCKHLPGHECVDFIFSAKGSGAAPEGQPNAVHFTEETVYIPELAKMAENALQITMDGPQAARALRNIKADVLVPMHYESWYDFNQQDEGLKGEFKQEGILEKIRWLEP</sequence>
<dbReference type="Gene3D" id="3.60.15.10">
    <property type="entry name" value="Ribonuclease Z/Hydroxyacylglutathione hydrolase-like"/>
    <property type="match status" value="1"/>
</dbReference>
<keyword evidence="3" id="KW-1185">Reference proteome</keyword>
<gene>
    <name evidence="2" type="ORF">DDE83_005734</name>
</gene>
<evidence type="ECO:0000313" key="2">
    <source>
        <dbReference type="EMBL" id="RAR08976.1"/>
    </source>
</evidence>
<dbReference type="EMBL" id="QGDH01000080">
    <property type="protein sequence ID" value="RAR08976.1"/>
    <property type="molecule type" value="Genomic_DNA"/>
</dbReference>
<dbReference type="InterPro" id="IPR036866">
    <property type="entry name" value="RibonucZ/Hydroxyglut_hydro"/>
</dbReference>
<evidence type="ECO:0000313" key="3">
    <source>
        <dbReference type="Proteomes" id="UP000249619"/>
    </source>
</evidence>
<dbReference type="GO" id="GO:0016787">
    <property type="term" value="F:hydrolase activity"/>
    <property type="evidence" value="ECO:0007669"/>
    <property type="project" value="UniProtKB-KW"/>
</dbReference>
<dbReference type="Proteomes" id="UP000249619">
    <property type="component" value="Unassembled WGS sequence"/>
</dbReference>
<keyword evidence="1 2" id="KW-0378">Hydrolase</keyword>
<dbReference type="PANTHER" id="PTHR43546">
    <property type="entry name" value="UPF0173 METAL-DEPENDENT HYDROLASE MJ1163-RELATED"/>
    <property type="match status" value="1"/>
</dbReference>
<dbReference type="InterPro" id="IPR050114">
    <property type="entry name" value="UPF0173_UPF0282_UlaG_hydrolase"/>
</dbReference>
<organism evidence="2 3">
    <name type="scientific">Stemphylium lycopersici</name>
    <name type="common">Tomato gray leaf spot disease fungus</name>
    <name type="synonym">Thyrospora lycopersici</name>
    <dbReference type="NCBI Taxonomy" id="183478"/>
    <lineage>
        <taxon>Eukaryota</taxon>
        <taxon>Fungi</taxon>
        <taxon>Dikarya</taxon>
        <taxon>Ascomycota</taxon>
        <taxon>Pezizomycotina</taxon>
        <taxon>Dothideomycetes</taxon>
        <taxon>Pleosporomycetidae</taxon>
        <taxon>Pleosporales</taxon>
        <taxon>Pleosporineae</taxon>
        <taxon>Pleosporaceae</taxon>
        <taxon>Stemphylium</taxon>
    </lineage>
</organism>
<dbReference type="AlphaFoldDB" id="A0A364N0W1"/>
<reference evidence="3" key="1">
    <citation type="submission" date="2018-05" db="EMBL/GenBank/DDBJ databases">
        <title>Draft genome sequence of Stemphylium lycopersici strain CIDEFI 213.</title>
        <authorList>
            <person name="Medina R."/>
            <person name="Franco M.E.E."/>
            <person name="Lucentini C.G."/>
            <person name="Saparrat M.C.N."/>
            <person name="Balatti P.A."/>
        </authorList>
    </citation>
    <scope>NUCLEOTIDE SEQUENCE [LARGE SCALE GENOMIC DNA]</scope>
    <source>
        <strain evidence="3">CIDEFI 213</strain>
    </source>
</reference>
<dbReference type="PANTHER" id="PTHR43546:SF9">
    <property type="entry name" value="L-ASCORBATE-6-PHOSPHATE LACTONASE ULAG-RELATED"/>
    <property type="match status" value="1"/>
</dbReference>
<dbReference type="OrthoDB" id="332863at2759"/>
<dbReference type="SUPFAM" id="SSF56281">
    <property type="entry name" value="Metallo-hydrolase/oxidoreductase"/>
    <property type="match status" value="1"/>
</dbReference>
<evidence type="ECO:0000256" key="1">
    <source>
        <dbReference type="ARBA" id="ARBA00022801"/>
    </source>
</evidence>